<proteinExistence type="predicted"/>
<keyword evidence="7" id="KW-1185">Reference proteome</keyword>
<dbReference type="AlphaFoldDB" id="F2U398"/>
<dbReference type="GeneID" id="16076861"/>
<evidence type="ECO:0000256" key="5">
    <source>
        <dbReference type="SAM" id="Phobius"/>
    </source>
</evidence>
<feature type="transmembrane region" description="Helical" evidence="5">
    <location>
        <begin position="181"/>
        <end position="199"/>
    </location>
</feature>
<dbReference type="PANTHER" id="PTHR21389">
    <property type="entry name" value="P53 INDUCED PROTEIN"/>
    <property type="match status" value="1"/>
</dbReference>
<dbReference type="GO" id="GO:0016020">
    <property type="term" value="C:membrane"/>
    <property type="evidence" value="ECO:0007669"/>
    <property type="project" value="UniProtKB-SubCell"/>
</dbReference>
<feature type="transmembrane region" description="Helical" evidence="5">
    <location>
        <begin position="44"/>
        <end position="62"/>
    </location>
</feature>
<keyword evidence="3 5" id="KW-1133">Transmembrane helix</keyword>
<feature type="transmembrane region" description="Helical" evidence="5">
    <location>
        <begin position="220"/>
        <end position="238"/>
    </location>
</feature>
<sequence>MRAQDPKGPWDCVVAGVSDACNFIKPIKLLYNNQEVRQNAGNCFVLNGWLFMGSLVFYNLLLRPSIQFVLVYTWNANEREQNRLLSDASLVAVEKALWVVFNVAWVFPLFFLAKVLNSLYYQKVANISFRVFRGEALAGYDKIRQQDIVGWLSLNVADLIYSFIMQTIMVIEIAFLPHAPFGPVLSFIFSCWITSLYCFEYGWINAGWSLNKRIKFFERHWAYFFGFGFPFTIITFFWEFFVSTAVFSMLFPLYVIMATANNPIPTSKELSLYRWAPESVPICSPARQITNRLVRLLGTAPATSSPSPVPAASRR</sequence>
<reference evidence="6" key="1">
    <citation type="submission" date="2009-08" db="EMBL/GenBank/DDBJ databases">
        <title>Annotation of Salpingoeca rosetta.</title>
        <authorList>
            <consortium name="The Broad Institute Genome Sequencing Platform"/>
            <person name="Russ C."/>
            <person name="Cuomo C."/>
            <person name="Burger G."/>
            <person name="Gray M.W."/>
            <person name="Holland P.W.H."/>
            <person name="King N."/>
            <person name="Lang F.B.F."/>
            <person name="Roger A.J."/>
            <person name="Ruiz-Trillo I."/>
            <person name="Young S.K."/>
            <person name="Zeng Q."/>
            <person name="Gargeya S."/>
            <person name="Alvarado L."/>
            <person name="Berlin A."/>
            <person name="Chapman S.B."/>
            <person name="Chen Z."/>
            <person name="Freedman E."/>
            <person name="Gellesch M."/>
            <person name="Goldberg J."/>
            <person name="Griggs A."/>
            <person name="Gujja S."/>
            <person name="Heilman E."/>
            <person name="Heiman D."/>
            <person name="Howarth C."/>
            <person name="Mehta T."/>
            <person name="Neiman D."/>
            <person name="Pearson M."/>
            <person name="Roberts A."/>
            <person name="Saif S."/>
            <person name="Shea T."/>
            <person name="Shenoy N."/>
            <person name="Sisk P."/>
            <person name="Stolte C."/>
            <person name="Sykes S."/>
            <person name="White J."/>
            <person name="Yandava C."/>
            <person name="Haas B."/>
            <person name="Nusbaum C."/>
            <person name="Birren B."/>
        </authorList>
    </citation>
    <scope>NUCLEOTIDE SEQUENCE [LARGE SCALE GENOMIC DNA]</scope>
    <source>
        <strain evidence="6">ATCC 50818</strain>
    </source>
</reference>
<keyword evidence="2 5" id="KW-0812">Transmembrane</keyword>
<dbReference type="EMBL" id="GL832960">
    <property type="protein sequence ID" value="EGD82092.1"/>
    <property type="molecule type" value="Genomic_DNA"/>
</dbReference>
<evidence type="ECO:0000256" key="3">
    <source>
        <dbReference type="ARBA" id="ARBA00022989"/>
    </source>
</evidence>
<evidence type="ECO:0000256" key="1">
    <source>
        <dbReference type="ARBA" id="ARBA00004141"/>
    </source>
</evidence>
<gene>
    <name evidence="6" type="ORF">PTSG_02772</name>
</gene>
<evidence type="ECO:0008006" key="8">
    <source>
        <dbReference type="Google" id="ProtNLM"/>
    </source>
</evidence>
<accession>F2U398</accession>
<evidence type="ECO:0000313" key="6">
    <source>
        <dbReference type="EMBL" id="EGD82092.1"/>
    </source>
</evidence>
<comment type="subcellular location">
    <subcellularLocation>
        <location evidence="1">Membrane</location>
        <topology evidence="1">Multi-pass membrane protein</topology>
    </subcellularLocation>
</comment>
<dbReference type="PANTHER" id="PTHR21389:SF0">
    <property type="entry name" value="ETOPOSIDE-INDUCED PROTEIN 2.4 HOMOLOG"/>
    <property type="match status" value="1"/>
</dbReference>
<evidence type="ECO:0000313" key="7">
    <source>
        <dbReference type="Proteomes" id="UP000007799"/>
    </source>
</evidence>
<feature type="transmembrane region" description="Helical" evidence="5">
    <location>
        <begin position="96"/>
        <end position="113"/>
    </location>
</feature>
<organism evidence="7">
    <name type="scientific">Salpingoeca rosetta (strain ATCC 50818 / BSB-021)</name>
    <dbReference type="NCBI Taxonomy" id="946362"/>
    <lineage>
        <taxon>Eukaryota</taxon>
        <taxon>Choanoflagellata</taxon>
        <taxon>Craspedida</taxon>
        <taxon>Salpingoecidae</taxon>
        <taxon>Salpingoeca</taxon>
    </lineage>
</organism>
<dbReference type="InterPro" id="IPR059112">
    <property type="entry name" value="CysZ/EI24"/>
</dbReference>
<dbReference type="KEGG" id="sre:PTSG_02772"/>
<dbReference type="FunCoup" id="F2U398">
    <property type="interactions" value="1002"/>
</dbReference>
<keyword evidence="4 5" id="KW-0472">Membrane</keyword>
<evidence type="ECO:0000256" key="4">
    <source>
        <dbReference type="ARBA" id="ARBA00023136"/>
    </source>
</evidence>
<dbReference type="InParanoid" id="F2U398"/>
<feature type="transmembrane region" description="Helical" evidence="5">
    <location>
        <begin position="152"/>
        <end position="175"/>
    </location>
</feature>
<dbReference type="RefSeq" id="XP_004996275.1">
    <property type="nucleotide sequence ID" value="XM_004996218.1"/>
</dbReference>
<dbReference type="OMA" id="CMLMMEV"/>
<protein>
    <recommendedName>
        <fullName evidence="8">Etoposide-induced protein 2.4</fullName>
    </recommendedName>
</protein>
<dbReference type="OrthoDB" id="266518at2759"/>
<dbReference type="GO" id="GO:0016236">
    <property type="term" value="P:macroautophagy"/>
    <property type="evidence" value="ECO:0007669"/>
    <property type="project" value="TreeGrafter"/>
</dbReference>
<evidence type="ECO:0000256" key="2">
    <source>
        <dbReference type="ARBA" id="ARBA00022692"/>
    </source>
</evidence>
<dbReference type="Proteomes" id="UP000007799">
    <property type="component" value="Unassembled WGS sequence"/>
</dbReference>
<dbReference type="Pfam" id="PF07264">
    <property type="entry name" value="EI24"/>
    <property type="match status" value="1"/>
</dbReference>
<dbReference type="eggNOG" id="KOG3966">
    <property type="taxonomic scope" value="Eukaryota"/>
</dbReference>
<dbReference type="GO" id="GO:0005783">
    <property type="term" value="C:endoplasmic reticulum"/>
    <property type="evidence" value="ECO:0007669"/>
    <property type="project" value="TreeGrafter"/>
</dbReference>
<name>F2U398_SALR5</name>
<dbReference type="STRING" id="946362.F2U398"/>